<evidence type="ECO:0000313" key="2">
    <source>
        <dbReference type="EMBL" id="SDO71568.1"/>
    </source>
</evidence>
<accession>A0A1H0LTP1</accession>
<evidence type="ECO:0000256" key="1">
    <source>
        <dbReference type="SAM" id="Phobius"/>
    </source>
</evidence>
<sequence>MSDLTARVEHLEGDMRVVREDLATIKATYATRDGLNDVRLEVEKVRGEMHSLGRQMIMWNVGTIITVAGLVFAIMRFLPAS</sequence>
<keyword evidence="1" id="KW-0812">Transmembrane</keyword>
<proteinExistence type="predicted"/>
<feature type="transmembrane region" description="Helical" evidence="1">
    <location>
        <begin position="56"/>
        <end position="78"/>
    </location>
</feature>
<keyword evidence="1" id="KW-0472">Membrane</keyword>
<organism evidence="2 3">
    <name type="scientific">Halomonas shengliensis</name>
    <dbReference type="NCBI Taxonomy" id="419597"/>
    <lineage>
        <taxon>Bacteria</taxon>
        <taxon>Pseudomonadati</taxon>
        <taxon>Pseudomonadota</taxon>
        <taxon>Gammaproteobacteria</taxon>
        <taxon>Oceanospirillales</taxon>
        <taxon>Halomonadaceae</taxon>
        <taxon>Halomonas</taxon>
    </lineage>
</organism>
<keyword evidence="1" id="KW-1133">Transmembrane helix</keyword>
<dbReference type="RefSeq" id="WP_089680321.1">
    <property type="nucleotide sequence ID" value="NZ_FNIV01000010.1"/>
</dbReference>
<protein>
    <recommendedName>
        <fullName evidence="4">Haemolysin XhlA</fullName>
    </recommendedName>
</protein>
<dbReference type="STRING" id="419597.SAMN04487957_110104"/>
<dbReference type="EMBL" id="FNIV01000010">
    <property type="protein sequence ID" value="SDO71568.1"/>
    <property type="molecule type" value="Genomic_DNA"/>
</dbReference>
<evidence type="ECO:0000313" key="3">
    <source>
        <dbReference type="Proteomes" id="UP000199075"/>
    </source>
</evidence>
<evidence type="ECO:0008006" key="4">
    <source>
        <dbReference type="Google" id="ProtNLM"/>
    </source>
</evidence>
<gene>
    <name evidence="2" type="ORF">SAMN04487957_110104</name>
</gene>
<dbReference type="OrthoDB" id="6169793at2"/>
<name>A0A1H0LTP1_9GAMM</name>
<dbReference type="Proteomes" id="UP000199075">
    <property type="component" value="Unassembled WGS sequence"/>
</dbReference>
<keyword evidence="3" id="KW-1185">Reference proteome</keyword>
<reference evidence="3" key="1">
    <citation type="submission" date="2016-10" db="EMBL/GenBank/DDBJ databases">
        <authorList>
            <person name="Varghese N."/>
            <person name="Submissions S."/>
        </authorList>
    </citation>
    <scope>NUCLEOTIDE SEQUENCE [LARGE SCALE GENOMIC DNA]</scope>
    <source>
        <strain evidence="3">CGMCC 1.6444</strain>
    </source>
</reference>
<dbReference type="AlphaFoldDB" id="A0A1H0LTP1"/>